<evidence type="ECO:0000313" key="2">
    <source>
        <dbReference type="Proteomes" id="UP000187735"/>
    </source>
</evidence>
<dbReference type="STRING" id="1891926.Fuma_03464"/>
<accession>A0A1P8WIG3</accession>
<reference evidence="1 2" key="1">
    <citation type="journal article" date="2016" name="Front. Microbiol.">
        <title>Fuerstia marisgermanicae gen. nov., sp. nov., an Unusual Member of the Phylum Planctomycetes from the German Wadden Sea.</title>
        <authorList>
            <person name="Kohn T."/>
            <person name="Heuer A."/>
            <person name="Jogler M."/>
            <person name="Vollmers J."/>
            <person name="Boedeker C."/>
            <person name="Bunk B."/>
            <person name="Rast P."/>
            <person name="Borchert D."/>
            <person name="Glockner I."/>
            <person name="Freese H.M."/>
            <person name="Klenk H.P."/>
            <person name="Overmann J."/>
            <person name="Kaster A.K."/>
            <person name="Rohde M."/>
            <person name="Wiegand S."/>
            <person name="Jogler C."/>
        </authorList>
    </citation>
    <scope>NUCLEOTIDE SEQUENCE [LARGE SCALE GENOMIC DNA]</scope>
    <source>
        <strain evidence="1 2">NH11</strain>
    </source>
</reference>
<dbReference type="Proteomes" id="UP000187735">
    <property type="component" value="Chromosome"/>
</dbReference>
<organism evidence="1 2">
    <name type="scientific">Fuerstiella marisgermanici</name>
    <dbReference type="NCBI Taxonomy" id="1891926"/>
    <lineage>
        <taxon>Bacteria</taxon>
        <taxon>Pseudomonadati</taxon>
        <taxon>Planctomycetota</taxon>
        <taxon>Planctomycetia</taxon>
        <taxon>Planctomycetales</taxon>
        <taxon>Planctomycetaceae</taxon>
        <taxon>Fuerstiella</taxon>
    </lineage>
</organism>
<evidence type="ECO:0000313" key="1">
    <source>
        <dbReference type="EMBL" id="APZ93846.1"/>
    </source>
</evidence>
<sequence>MFRFCIFEDWMRRQNSQPTTMEVARSHHLFPRHGIAPPTNRLRLFDVGSYPTQDLQDSWTPQKMVTSQTIKSDCTNQTTCASVYLIGT</sequence>
<protein>
    <submittedName>
        <fullName evidence="1">Uncharacterized protein</fullName>
    </submittedName>
</protein>
<keyword evidence="2" id="KW-1185">Reference proteome</keyword>
<gene>
    <name evidence="1" type="ORF">Fuma_03464</name>
</gene>
<proteinExistence type="predicted"/>
<dbReference type="KEGG" id="fmr:Fuma_03464"/>
<dbReference type="AlphaFoldDB" id="A0A1P8WIG3"/>
<name>A0A1P8WIG3_9PLAN</name>
<dbReference type="EMBL" id="CP017641">
    <property type="protein sequence ID" value="APZ93846.1"/>
    <property type="molecule type" value="Genomic_DNA"/>
</dbReference>